<dbReference type="Proteomes" id="UP000008837">
    <property type="component" value="Unassembled WGS sequence"/>
</dbReference>
<dbReference type="PANTHER" id="PTHR10953">
    <property type="entry name" value="UBIQUITIN-ACTIVATING ENZYME E1"/>
    <property type="match status" value="1"/>
</dbReference>
<organism evidence="6 7">
    <name type="scientific">Malassezia globosa (strain ATCC MYA-4612 / CBS 7966)</name>
    <name type="common">Dandruff-associated fungus</name>
    <dbReference type="NCBI Taxonomy" id="425265"/>
    <lineage>
        <taxon>Eukaryota</taxon>
        <taxon>Fungi</taxon>
        <taxon>Dikarya</taxon>
        <taxon>Basidiomycota</taxon>
        <taxon>Ustilaginomycotina</taxon>
        <taxon>Malasseziomycetes</taxon>
        <taxon>Malasseziales</taxon>
        <taxon>Malasseziaceae</taxon>
        <taxon>Malassezia</taxon>
    </lineage>
</organism>
<dbReference type="GO" id="GO:0005737">
    <property type="term" value="C:cytoplasm"/>
    <property type="evidence" value="ECO:0007669"/>
    <property type="project" value="TreeGrafter"/>
</dbReference>
<feature type="domain" description="THIF-type NAD/FAD binding fold" evidence="5">
    <location>
        <begin position="12"/>
        <end position="535"/>
    </location>
</feature>
<dbReference type="AlphaFoldDB" id="A8PWU3"/>
<evidence type="ECO:0000256" key="2">
    <source>
        <dbReference type="ARBA" id="ARBA00006868"/>
    </source>
</evidence>
<dbReference type="InParanoid" id="A8PWU3"/>
<name>A8PWU3_MALGO</name>
<protein>
    <recommendedName>
        <fullName evidence="4">NEDD8-activating enzyme E1 regulatory subunit</fullName>
    </recommendedName>
</protein>
<dbReference type="FunCoup" id="A8PWU3">
    <property type="interactions" value="707"/>
</dbReference>
<dbReference type="EMBL" id="AAYY01000003">
    <property type="protein sequence ID" value="EDP44737.1"/>
    <property type="molecule type" value="Genomic_DNA"/>
</dbReference>
<dbReference type="Gene3D" id="3.40.50.720">
    <property type="entry name" value="NAD(P)-binding Rossmann-like Domain"/>
    <property type="match status" value="2"/>
</dbReference>
<evidence type="ECO:0000256" key="4">
    <source>
        <dbReference type="PIRNR" id="PIRNR039099"/>
    </source>
</evidence>
<sequence length="544" mass="59562">MSARPDRHTQRYDRQLRLWNKSGQTALESAHVLLVGASALSSQILKNLVLPGLGTFTICDDARVSQSDVASNFFLSQESVGQFYANELAHFVSELNPATTAHACTKSPSWLPGQEPAFFTAFSLIVCVRQPRNMADSIADLVWQHAPSVPVMCVESSGFQGYVCISLGELGIIETHPESLVDLRLTRPFPALTQFARDHQVDPSDSLAVSHIPYVVLLLRALDAWKASHDGAFPAISEKKAFAHALASQRPSIGDSENFDEAVAALPLHVWRPLQSPAVPAHVTALLDDSQCRKVSTGTSSPFWLLVAALRAFVQGQGVLPLSGSMPDMKATSIDYVALRHVYMTQASADLALFRRLLADVLDKAGISLEAAGLDDETIKTFVKHAPYLHLVRGRRLRLQRVEPNVGALSAALADPVNPVTAQFYLAFMAAHTFFEHANRFPGQPPVDSSAGYDWIDDIDKLYEYARAYAKDICLDLLQQDQDRLYDACYEVTRGAYSDTPSTAAFLGGLAAQEAIKVMTVQYLPLDNTCVYDGIVQAVNSFRL</sequence>
<comment type="similarity">
    <text evidence="2 4">Belongs to the ubiquitin-activating E1 family. ULA1 subfamily.</text>
</comment>
<dbReference type="RefSeq" id="XP_001731951.1">
    <property type="nucleotide sequence ID" value="XM_001731899.1"/>
</dbReference>
<dbReference type="VEuPathDB" id="FungiDB:MGL_1219"/>
<evidence type="ECO:0000313" key="6">
    <source>
        <dbReference type="EMBL" id="EDP44737.1"/>
    </source>
</evidence>
<comment type="pathway">
    <text evidence="1 4">Protein modification; protein neddylation.</text>
</comment>
<accession>A8PWU3</accession>
<dbReference type="Pfam" id="PF00899">
    <property type="entry name" value="ThiF"/>
    <property type="match status" value="1"/>
</dbReference>
<dbReference type="OrthoDB" id="1708823at2759"/>
<dbReference type="InterPro" id="IPR045886">
    <property type="entry name" value="ThiF/MoeB/HesA"/>
</dbReference>
<evidence type="ECO:0000256" key="3">
    <source>
        <dbReference type="ARBA" id="ARBA00022786"/>
    </source>
</evidence>
<keyword evidence="3 4" id="KW-0833">Ubl conjugation pathway</keyword>
<dbReference type="PANTHER" id="PTHR10953:SF29">
    <property type="entry name" value="NEDD8-ACTIVATING ENZYME E1 REGULATORY SUBUNIT"/>
    <property type="match status" value="1"/>
</dbReference>
<keyword evidence="7" id="KW-1185">Reference proteome</keyword>
<dbReference type="PIRSF" id="PIRSF039099">
    <property type="entry name" value="APP-BP1"/>
    <property type="match status" value="1"/>
</dbReference>
<dbReference type="STRING" id="425265.A8PWU3"/>
<dbReference type="SUPFAM" id="SSF69572">
    <property type="entry name" value="Activating enzymes of the ubiquitin-like proteins"/>
    <property type="match status" value="1"/>
</dbReference>
<dbReference type="GeneID" id="5856256"/>
<gene>
    <name evidence="6" type="ORF">MGL_1219</name>
</gene>
<dbReference type="InterPro" id="IPR030667">
    <property type="entry name" value="APP-BP1"/>
</dbReference>
<dbReference type="InterPro" id="IPR035985">
    <property type="entry name" value="Ubiquitin-activating_enz"/>
</dbReference>
<dbReference type="UniPathway" id="UPA00885"/>
<dbReference type="KEGG" id="mgl:MGL_1219"/>
<proteinExistence type="inferred from homology"/>
<evidence type="ECO:0000313" key="7">
    <source>
        <dbReference type="Proteomes" id="UP000008837"/>
    </source>
</evidence>
<dbReference type="GO" id="GO:0019781">
    <property type="term" value="F:NEDD8 activating enzyme activity"/>
    <property type="evidence" value="ECO:0007669"/>
    <property type="project" value="UniProtKB-UniRule"/>
</dbReference>
<dbReference type="OMA" id="KLITHQY"/>
<evidence type="ECO:0000259" key="5">
    <source>
        <dbReference type="Pfam" id="PF00899"/>
    </source>
</evidence>
<reference evidence="6 7" key="1">
    <citation type="journal article" date="2007" name="Proc. Natl. Acad. Sci. U.S.A.">
        <title>Dandruff-associated Malassezia genomes reveal convergent and divergent virulence traits shared with plant and human fungal pathogens.</title>
        <authorList>
            <person name="Xu J."/>
            <person name="Saunders C.W."/>
            <person name="Hu P."/>
            <person name="Grant R.A."/>
            <person name="Boekhout T."/>
            <person name="Kuramae E.E."/>
            <person name="Kronstad J.W."/>
            <person name="Deangelis Y.M."/>
            <person name="Reeder N.L."/>
            <person name="Johnstone K.R."/>
            <person name="Leland M."/>
            <person name="Fieno A.M."/>
            <person name="Begley W.M."/>
            <person name="Sun Y."/>
            <person name="Lacey M.P."/>
            <person name="Chaudhary T."/>
            <person name="Keough T."/>
            <person name="Chu L."/>
            <person name="Sears R."/>
            <person name="Yuan B."/>
            <person name="Dawson T.L.Jr."/>
        </authorList>
    </citation>
    <scope>NUCLEOTIDE SEQUENCE [LARGE SCALE GENOMIC DNA]</scope>
    <source>
        <strain evidence="7">ATCC MYA-4612 / CBS 7966</strain>
    </source>
</reference>
<dbReference type="GO" id="GO:0045116">
    <property type="term" value="P:protein neddylation"/>
    <property type="evidence" value="ECO:0007669"/>
    <property type="project" value="UniProtKB-UniRule"/>
</dbReference>
<evidence type="ECO:0000256" key="1">
    <source>
        <dbReference type="ARBA" id="ARBA00005032"/>
    </source>
</evidence>
<dbReference type="InterPro" id="IPR000594">
    <property type="entry name" value="ThiF_NAD_FAD-bd"/>
</dbReference>
<comment type="function">
    <text evidence="4">Regulatory subunit of the dimeric UBA3-ULA1 E1 enzyme.</text>
</comment>
<comment type="caution">
    <text evidence="6">The sequence shown here is derived from an EMBL/GenBank/DDBJ whole genome shotgun (WGS) entry which is preliminary data.</text>
</comment>